<proteinExistence type="predicted"/>
<dbReference type="InterPro" id="IPR013221">
    <property type="entry name" value="Mur_ligase_cen"/>
</dbReference>
<evidence type="ECO:0000259" key="2">
    <source>
        <dbReference type="Pfam" id="PF08245"/>
    </source>
</evidence>
<dbReference type="AlphaFoldDB" id="X0SMA7"/>
<comment type="caution">
    <text evidence="3">The sequence shown here is derived from an EMBL/GenBank/DDBJ whole genome shotgun (WGS) entry which is preliminary data.</text>
</comment>
<gene>
    <name evidence="3" type="ORF">S01H1_04064</name>
</gene>
<dbReference type="InterPro" id="IPR000713">
    <property type="entry name" value="Mur_ligase_N"/>
</dbReference>
<dbReference type="Gene3D" id="3.40.1190.10">
    <property type="entry name" value="Mur-like, catalytic domain"/>
    <property type="match status" value="1"/>
</dbReference>
<dbReference type="Gene3D" id="3.40.50.720">
    <property type="entry name" value="NAD(P)-binding Rossmann-like Domain"/>
    <property type="match status" value="1"/>
</dbReference>
<dbReference type="SUPFAM" id="SSF53623">
    <property type="entry name" value="MurD-like peptide ligases, catalytic domain"/>
    <property type="match status" value="1"/>
</dbReference>
<dbReference type="InterPro" id="IPR050061">
    <property type="entry name" value="MurCDEF_pg_biosynth"/>
</dbReference>
<dbReference type="SUPFAM" id="SSF51984">
    <property type="entry name" value="MurCD N-terminal domain"/>
    <property type="match status" value="1"/>
</dbReference>
<evidence type="ECO:0008006" key="4">
    <source>
        <dbReference type="Google" id="ProtNLM"/>
    </source>
</evidence>
<dbReference type="PANTHER" id="PTHR43445">
    <property type="entry name" value="UDP-N-ACETYLMURAMATE--L-ALANINE LIGASE-RELATED"/>
    <property type="match status" value="1"/>
</dbReference>
<sequence>MVGIGGAGMSGIAEVLSNLGYRITGSDLKSSDVTRRLKSIGIKVNYGHRANNVTGADLVVISSAVSHSNPEVRTALKRKIPVIPRAEMLAELGRLKYTISIAGTHGKSTTTSLVGLVLEYGGLDPTIIIGGKVSNFGSGVRLGEGKFFVAEADESDGSFLKLSPTIVIVTNIDDDHLDHYGNMNKLKEAFTHHLNRVP</sequence>
<dbReference type="Pfam" id="PF08245">
    <property type="entry name" value="Mur_ligase_M"/>
    <property type="match status" value="1"/>
</dbReference>
<dbReference type="InterPro" id="IPR036565">
    <property type="entry name" value="Mur-like_cat_sf"/>
</dbReference>
<organism evidence="3">
    <name type="scientific">marine sediment metagenome</name>
    <dbReference type="NCBI Taxonomy" id="412755"/>
    <lineage>
        <taxon>unclassified sequences</taxon>
        <taxon>metagenomes</taxon>
        <taxon>ecological metagenomes</taxon>
    </lineage>
</organism>
<feature type="domain" description="Mur ligase N-terminal catalytic" evidence="1">
    <location>
        <begin position="1"/>
        <end position="97"/>
    </location>
</feature>
<reference evidence="3" key="1">
    <citation type="journal article" date="2014" name="Front. Microbiol.">
        <title>High frequency of phylogenetically diverse reductive dehalogenase-homologous genes in deep subseafloor sedimentary metagenomes.</title>
        <authorList>
            <person name="Kawai M."/>
            <person name="Futagami T."/>
            <person name="Toyoda A."/>
            <person name="Takaki Y."/>
            <person name="Nishi S."/>
            <person name="Hori S."/>
            <person name="Arai W."/>
            <person name="Tsubouchi T."/>
            <person name="Morono Y."/>
            <person name="Uchiyama I."/>
            <person name="Ito T."/>
            <person name="Fujiyama A."/>
            <person name="Inagaki F."/>
            <person name="Takami H."/>
        </authorList>
    </citation>
    <scope>NUCLEOTIDE SEQUENCE</scope>
    <source>
        <strain evidence="3">Expedition CK06-06</strain>
    </source>
</reference>
<dbReference type="GO" id="GO:0005524">
    <property type="term" value="F:ATP binding"/>
    <property type="evidence" value="ECO:0007669"/>
    <property type="project" value="InterPro"/>
</dbReference>
<feature type="domain" description="Mur ligase central" evidence="2">
    <location>
        <begin position="101"/>
        <end position="191"/>
    </location>
</feature>
<dbReference type="EMBL" id="BARS01002166">
    <property type="protein sequence ID" value="GAF82179.1"/>
    <property type="molecule type" value="Genomic_DNA"/>
</dbReference>
<evidence type="ECO:0000313" key="3">
    <source>
        <dbReference type="EMBL" id="GAF82179.1"/>
    </source>
</evidence>
<dbReference type="PANTHER" id="PTHR43445:SF3">
    <property type="entry name" value="UDP-N-ACETYLMURAMATE--L-ALANINE LIGASE"/>
    <property type="match status" value="1"/>
</dbReference>
<protein>
    <recommendedName>
        <fullName evidence="4">Mur ligase N-terminal catalytic domain-containing protein</fullName>
    </recommendedName>
</protein>
<evidence type="ECO:0000259" key="1">
    <source>
        <dbReference type="Pfam" id="PF01225"/>
    </source>
</evidence>
<feature type="non-terminal residue" evidence="3">
    <location>
        <position position="198"/>
    </location>
</feature>
<accession>X0SMA7</accession>
<dbReference type="Pfam" id="PF01225">
    <property type="entry name" value="Mur_ligase"/>
    <property type="match status" value="1"/>
</dbReference>
<name>X0SMA7_9ZZZZ</name>
<dbReference type="GO" id="GO:0016881">
    <property type="term" value="F:acid-amino acid ligase activity"/>
    <property type="evidence" value="ECO:0007669"/>
    <property type="project" value="InterPro"/>
</dbReference>